<evidence type="ECO:0000256" key="3">
    <source>
        <dbReference type="SAM" id="MobiDB-lite"/>
    </source>
</evidence>
<keyword evidence="2" id="KW-0175">Coiled coil</keyword>
<proteinExistence type="predicted"/>
<accession>A0A1B6KAP0</accession>
<dbReference type="AlphaFoldDB" id="A0A1B6KAP0"/>
<keyword evidence="1" id="KW-0597">Phosphoprotein</keyword>
<feature type="region of interest" description="Disordered" evidence="3">
    <location>
        <begin position="61"/>
        <end position="110"/>
    </location>
</feature>
<feature type="compositionally biased region" description="Basic and acidic residues" evidence="3">
    <location>
        <begin position="101"/>
        <end position="110"/>
    </location>
</feature>
<dbReference type="Pfam" id="PF15266">
    <property type="entry name" value="DUF4594"/>
    <property type="match status" value="1"/>
</dbReference>
<dbReference type="InterPro" id="IPR029336">
    <property type="entry name" value="DUF4594"/>
</dbReference>
<reference evidence="4" key="1">
    <citation type="submission" date="2015-11" db="EMBL/GenBank/DDBJ databases">
        <title>De novo transcriptome assembly of four potential Pierce s Disease insect vectors from Arizona vineyards.</title>
        <authorList>
            <person name="Tassone E.E."/>
        </authorList>
    </citation>
    <scope>NUCLEOTIDE SEQUENCE</scope>
</reference>
<evidence type="ECO:0008006" key="5">
    <source>
        <dbReference type="Google" id="ProtNLM"/>
    </source>
</evidence>
<protein>
    <recommendedName>
        <fullName evidence="5">Coiled-coil domain-containing protein 9</fullName>
    </recommendedName>
</protein>
<organism evidence="4">
    <name type="scientific">Graphocephala atropunctata</name>
    <dbReference type="NCBI Taxonomy" id="36148"/>
    <lineage>
        <taxon>Eukaryota</taxon>
        <taxon>Metazoa</taxon>
        <taxon>Ecdysozoa</taxon>
        <taxon>Arthropoda</taxon>
        <taxon>Hexapoda</taxon>
        <taxon>Insecta</taxon>
        <taxon>Pterygota</taxon>
        <taxon>Neoptera</taxon>
        <taxon>Paraneoptera</taxon>
        <taxon>Hemiptera</taxon>
        <taxon>Auchenorrhyncha</taxon>
        <taxon>Membracoidea</taxon>
        <taxon>Cicadellidae</taxon>
        <taxon>Cicadellinae</taxon>
        <taxon>Cicadellini</taxon>
        <taxon>Graphocephala</taxon>
    </lineage>
</organism>
<sequence>RCLPALCEHRGDRGRRRGRGNREEDAWRAERMMIDEARIQRQKSADGKWRREWDCDKTMQEHEGELKRLNPNPAVVSQEHWRPTNPAQNGFSESPRNSSQRQKDMEHYSVREYYEIQ</sequence>
<feature type="compositionally biased region" description="Polar residues" evidence="3">
    <location>
        <begin position="85"/>
        <end position="100"/>
    </location>
</feature>
<evidence type="ECO:0000256" key="2">
    <source>
        <dbReference type="ARBA" id="ARBA00023054"/>
    </source>
</evidence>
<name>A0A1B6KAP0_9HEMI</name>
<feature type="non-terminal residue" evidence="4">
    <location>
        <position position="1"/>
    </location>
</feature>
<dbReference type="EMBL" id="GEBQ01031460">
    <property type="protein sequence ID" value="JAT08517.1"/>
    <property type="molecule type" value="Transcribed_RNA"/>
</dbReference>
<evidence type="ECO:0000313" key="4">
    <source>
        <dbReference type="EMBL" id="JAT08517.1"/>
    </source>
</evidence>
<evidence type="ECO:0000256" key="1">
    <source>
        <dbReference type="ARBA" id="ARBA00022553"/>
    </source>
</evidence>
<gene>
    <name evidence="4" type="ORF">g.11352</name>
</gene>